<evidence type="ECO:0000313" key="3">
    <source>
        <dbReference type="Proteomes" id="UP001597318"/>
    </source>
</evidence>
<name>A0ABW5BY64_9BACI</name>
<sequence>MGLYAGAIRARIQELQEQISRLQTANGEIGGEQQSLLQEIKMIKEPELAPSWKGVRSDEYDDKRELAYNNMQWIGSAKYDTYQSSISEKIASLQTEIASLYALLWSLENDED</sequence>
<evidence type="ECO:0000313" key="2">
    <source>
        <dbReference type="EMBL" id="MFD2214554.1"/>
    </source>
</evidence>
<protein>
    <submittedName>
        <fullName evidence="2">DUF5082 family protein</fullName>
    </submittedName>
</protein>
<keyword evidence="1" id="KW-0175">Coiled coil</keyword>
<organism evidence="2 3">
    <name type="scientific">Metabacillus endolithicus</name>
    <dbReference type="NCBI Taxonomy" id="1535204"/>
    <lineage>
        <taxon>Bacteria</taxon>
        <taxon>Bacillati</taxon>
        <taxon>Bacillota</taxon>
        <taxon>Bacilli</taxon>
        <taxon>Bacillales</taxon>
        <taxon>Bacillaceae</taxon>
        <taxon>Metabacillus</taxon>
    </lineage>
</organism>
<evidence type="ECO:0000256" key="1">
    <source>
        <dbReference type="SAM" id="Coils"/>
    </source>
</evidence>
<dbReference type="EMBL" id="JBHUIK010000002">
    <property type="protein sequence ID" value="MFD2214554.1"/>
    <property type="molecule type" value="Genomic_DNA"/>
</dbReference>
<keyword evidence="3" id="KW-1185">Reference proteome</keyword>
<dbReference type="Proteomes" id="UP001597318">
    <property type="component" value="Unassembled WGS sequence"/>
</dbReference>
<gene>
    <name evidence="2" type="ORF">ACFSKK_12755</name>
</gene>
<comment type="caution">
    <text evidence="2">The sequence shown here is derived from an EMBL/GenBank/DDBJ whole genome shotgun (WGS) entry which is preliminary data.</text>
</comment>
<dbReference type="Pfam" id="PF16888">
    <property type="entry name" value="YwqH-like"/>
    <property type="match status" value="1"/>
</dbReference>
<accession>A0ABW5BY64</accession>
<feature type="coiled-coil region" evidence="1">
    <location>
        <begin position="5"/>
        <end position="32"/>
    </location>
</feature>
<dbReference type="RefSeq" id="WP_247343454.1">
    <property type="nucleotide sequence ID" value="NZ_CP095550.1"/>
</dbReference>
<reference evidence="3" key="1">
    <citation type="journal article" date="2019" name="Int. J. Syst. Evol. Microbiol.">
        <title>The Global Catalogue of Microorganisms (GCM) 10K type strain sequencing project: providing services to taxonomists for standard genome sequencing and annotation.</title>
        <authorList>
            <consortium name="The Broad Institute Genomics Platform"/>
            <consortium name="The Broad Institute Genome Sequencing Center for Infectious Disease"/>
            <person name="Wu L."/>
            <person name="Ma J."/>
        </authorList>
    </citation>
    <scope>NUCLEOTIDE SEQUENCE [LARGE SCALE GENOMIC DNA]</scope>
    <source>
        <strain evidence="3">CGMCC 1.15474</strain>
    </source>
</reference>
<dbReference type="InterPro" id="IPR031681">
    <property type="entry name" value="YwqH-like"/>
</dbReference>
<proteinExistence type="predicted"/>